<protein>
    <recommendedName>
        <fullName evidence="6">HTH araC/xylS-type domain-containing protein</fullName>
    </recommendedName>
</protein>
<proteinExistence type="predicted"/>
<dbReference type="PROSITE" id="PS01124">
    <property type="entry name" value="HTH_ARAC_FAMILY_2"/>
    <property type="match status" value="1"/>
</dbReference>
<reference evidence="8" key="1">
    <citation type="submission" date="2018-05" db="EMBL/GenBank/DDBJ databases">
        <title>Leptospira yasudae sp. nov. and Leptospira stimsonii sp. nov., two pathogenic species of the genus Leptospira isolated from environmental sources.</title>
        <authorList>
            <person name="Casanovas-Massana A."/>
            <person name="Hamond C."/>
            <person name="Santos L.A."/>
            <person name="Hacker K.P."/>
            <person name="Balassiano I."/>
            <person name="Medeiros M.A."/>
            <person name="Reis M.G."/>
            <person name="Ko A.I."/>
            <person name="Wunder E.A."/>
        </authorList>
    </citation>
    <scope>NUCLEOTIDE SEQUENCE [LARGE SCALE GENOMIC DNA]</scope>
    <source>
        <strain evidence="8">AMB6-RJ</strain>
    </source>
</reference>
<dbReference type="EMBL" id="QHCS01000002">
    <property type="protein sequence ID" value="RHX86227.1"/>
    <property type="molecule type" value="Genomic_DNA"/>
</dbReference>
<dbReference type="PANTHER" id="PTHR43280:SF29">
    <property type="entry name" value="ARAC-FAMILY TRANSCRIPTIONAL REGULATOR"/>
    <property type="match status" value="1"/>
</dbReference>
<sequence length="222" mass="25831">MKRESIFFQIDPKQTMVLISSIGILLSSEPLLFFVLGILLLPDWKWIFSSFEISHSFLRLIDKTKSETQKNTIQPERTVFKNSVTVEKKYSLLEGLDLEEQKQKLERLMNQERIFLDEELRLPTLASEMKLSVHCLSALLNEFIGKSFNEYVNEFRIAEAKKMLLEEVDRSVLSIGLAVGFNSYSAFLRSFTKSELQTPKKFRSRSKLSQQKPANEFHLVQK</sequence>
<gene>
    <name evidence="7" type="ORF">DLM78_10260</name>
</gene>
<comment type="caution">
    <text evidence="7">The sequence shown here is derived from an EMBL/GenBank/DDBJ whole genome shotgun (WGS) entry which is preliminary data.</text>
</comment>
<organism evidence="7 8">
    <name type="scientific">Leptospira stimsonii</name>
    <dbReference type="NCBI Taxonomy" id="2202203"/>
    <lineage>
        <taxon>Bacteria</taxon>
        <taxon>Pseudomonadati</taxon>
        <taxon>Spirochaetota</taxon>
        <taxon>Spirochaetia</taxon>
        <taxon>Leptospirales</taxon>
        <taxon>Leptospiraceae</taxon>
        <taxon>Leptospira</taxon>
    </lineage>
</organism>
<dbReference type="Proteomes" id="UP000266669">
    <property type="component" value="Unassembled WGS sequence"/>
</dbReference>
<dbReference type="Pfam" id="PF12833">
    <property type="entry name" value="HTH_18"/>
    <property type="match status" value="1"/>
</dbReference>
<dbReference type="PANTHER" id="PTHR43280">
    <property type="entry name" value="ARAC-FAMILY TRANSCRIPTIONAL REGULATOR"/>
    <property type="match status" value="1"/>
</dbReference>
<evidence type="ECO:0000256" key="4">
    <source>
        <dbReference type="SAM" id="MobiDB-lite"/>
    </source>
</evidence>
<evidence type="ECO:0000313" key="7">
    <source>
        <dbReference type="EMBL" id="RHX86227.1"/>
    </source>
</evidence>
<feature type="transmembrane region" description="Helical" evidence="5">
    <location>
        <begin position="16"/>
        <end position="41"/>
    </location>
</feature>
<dbReference type="AlphaFoldDB" id="A0A8B3CR41"/>
<evidence type="ECO:0000313" key="8">
    <source>
        <dbReference type="Proteomes" id="UP000266669"/>
    </source>
</evidence>
<keyword evidence="3" id="KW-0804">Transcription</keyword>
<dbReference type="GO" id="GO:0043565">
    <property type="term" value="F:sequence-specific DNA binding"/>
    <property type="evidence" value="ECO:0007669"/>
    <property type="project" value="InterPro"/>
</dbReference>
<evidence type="ECO:0000256" key="2">
    <source>
        <dbReference type="ARBA" id="ARBA00023125"/>
    </source>
</evidence>
<keyword evidence="5" id="KW-0812">Transmembrane</keyword>
<dbReference type="Gene3D" id="1.10.10.60">
    <property type="entry name" value="Homeodomain-like"/>
    <property type="match status" value="2"/>
</dbReference>
<evidence type="ECO:0000256" key="3">
    <source>
        <dbReference type="ARBA" id="ARBA00023163"/>
    </source>
</evidence>
<name>A0A8B3CR41_9LEPT</name>
<keyword evidence="5" id="KW-1133">Transmembrane helix</keyword>
<dbReference type="SUPFAM" id="SSF46689">
    <property type="entry name" value="Homeodomain-like"/>
    <property type="match status" value="1"/>
</dbReference>
<dbReference type="InterPro" id="IPR009057">
    <property type="entry name" value="Homeodomain-like_sf"/>
</dbReference>
<dbReference type="RefSeq" id="WP_118981824.1">
    <property type="nucleotide sequence ID" value="NZ_QHCS01000002.1"/>
</dbReference>
<evidence type="ECO:0000256" key="1">
    <source>
        <dbReference type="ARBA" id="ARBA00023015"/>
    </source>
</evidence>
<dbReference type="SMART" id="SM00342">
    <property type="entry name" value="HTH_ARAC"/>
    <property type="match status" value="1"/>
</dbReference>
<keyword evidence="2" id="KW-0238">DNA-binding</keyword>
<evidence type="ECO:0000256" key="5">
    <source>
        <dbReference type="SAM" id="Phobius"/>
    </source>
</evidence>
<evidence type="ECO:0000259" key="6">
    <source>
        <dbReference type="PROSITE" id="PS01124"/>
    </source>
</evidence>
<dbReference type="GO" id="GO:0003700">
    <property type="term" value="F:DNA-binding transcription factor activity"/>
    <property type="evidence" value="ECO:0007669"/>
    <property type="project" value="InterPro"/>
</dbReference>
<keyword evidence="5" id="KW-0472">Membrane</keyword>
<feature type="domain" description="HTH araC/xylS-type" evidence="6">
    <location>
        <begin position="106"/>
        <end position="205"/>
    </location>
</feature>
<dbReference type="InterPro" id="IPR018060">
    <property type="entry name" value="HTH_AraC"/>
</dbReference>
<accession>A0A8B3CR41</accession>
<feature type="region of interest" description="Disordered" evidence="4">
    <location>
        <begin position="202"/>
        <end position="222"/>
    </location>
</feature>
<keyword evidence="1" id="KW-0805">Transcription regulation</keyword>